<reference evidence="2" key="1">
    <citation type="submission" date="2021-09" db="EMBL/GenBank/DDBJ databases">
        <authorList>
            <consortium name="AG Swart"/>
            <person name="Singh M."/>
            <person name="Singh A."/>
            <person name="Seah K."/>
            <person name="Emmerich C."/>
        </authorList>
    </citation>
    <scope>NUCLEOTIDE SEQUENCE</scope>
    <source>
        <strain evidence="2">ATCC30299</strain>
    </source>
</reference>
<gene>
    <name evidence="2" type="ORF">BSTOLATCC_MIC14694</name>
</gene>
<evidence type="ECO:0000313" key="3">
    <source>
        <dbReference type="Proteomes" id="UP001162131"/>
    </source>
</evidence>
<name>A0AAU9IQE2_9CILI</name>
<dbReference type="EMBL" id="CAJZBQ010000014">
    <property type="protein sequence ID" value="CAG9315951.1"/>
    <property type="molecule type" value="Genomic_DNA"/>
</dbReference>
<comment type="caution">
    <text evidence="2">The sequence shown here is derived from an EMBL/GenBank/DDBJ whole genome shotgun (WGS) entry which is preliminary data.</text>
</comment>
<feature type="coiled-coil region" evidence="1">
    <location>
        <begin position="1449"/>
        <end position="1476"/>
    </location>
</feature>
<keyword evidence="1" id="KW-0175">Coiled coil</keyword>
<organism evidence="2 3">
    <name type="scientific">Blepharisma stoltei</name>
    <dbReference type="NCBI Taxonomy" id="1481888"/>
    <lineage>
        <taxon>Eukaryota</taxon>
        <taxon>Sar</taxon>
        <taxon>Alveolata</taxon>
        <taxon>Ciliophora</taxon>
        <taxon>Postciliodesmatophora</taxon>
        <taxon>Heterotrichea</taxon>
        <taxon>Heterotrichida</taxon>
        <taxon>Blepharismidae</taxon>
        <taxon>Blepharisma</taxon>
    </lineage>
</organism>
<dbReference type="SUPFAM" id="SSF52540">
    <property type="entry name" value="P-loop containing nucleoside triphosphate hydrolases"/>
    <property type="match status" value="1"/>
</dbReference>
<evidence type="ECO:0000256" key="1">
    <source>
        <dbReference type="SAM" id="Coils"/>
    </source>
</evidence>
<sequence length="1632" mass="191383">MNYEIIKYKLDDLKYLASQFKQFGPQYISCVESVIKKTNDTYENTVTQFNSFLDKHGALDEANIKAYKEIYNSLKISEEIRESHLKGETVKAAAMVTNIISKLSLAHLNLESENIDSYILKAQLSNAKLLSETFEDVAPNYEGICREYINLIESLLSSAEFFMENDNFESFANTLLQAKKLLGIILGHLNLDSLNEKYHILLDKFVSSLKQRCENSIALLNKGCIEKNDIEILKTNITLIKSANDAHSLNFLISKLEIKELLQSIIIVYQQYFDKAKDDVISFINNEATYNVAEIEPKFDEFSLLMEIPDIEYLISASYQESLNSLINKISYFRKEAKEIVKSFINSPESIDLNHLRNCFSWLESGKWIEKFREGIYRNELSGIEKEIKSYIDKLLVELKEIDLGINFPFNVSQGYNIVKKLNPILQLKEFVPSLENYDKDIWIKFKERVEETLKVIKREFNPELQDIEKEKNDLKRLISIREEYLCYEEEKKEEILKIYGLENIEEIDTEINKIQNFIEIFSQKLEKNLFDIDKMENSYNYIVECRTIPELSEILEPFSSNIISILSQFYNKNLVSSKKCFDIITKNISDYRPWDITLIKKNSHQFSLSFKEILLLNTKSQSFFKFLEYQPHFDHYTNELNNLCTIFNEKLRNCIDKNELKKMSSLLAIANDFAKVNENFAAISIDYGKIQNSKQDQTCQNIIESIETYNFDRAIQLIRMLDEGAYNQNIDIIKEKVYCQIENLLKDLKENALNISNSKLDHAQISSTCSNFQKLATLKNNFYSFFDREVVQLFNEQEGNIRKIFMDKIMEFLYTIESAISSHKYYEAEVKMKNIQDLKSDLLKIYGWRIQDHLSKVQKKLDDMPHSILNLMRSCKIKDFKDCNPRLTLQEFENASNDFPKYKDSPSQVKNIIHEKFDSIRRTMLIKCSWWKKSIINDLSSILEILPSDFKNLANILIDDIKKNYKEHKKYTIEKINILAKGQNIKDLCAMYRKSVNKPSWNNNYWRETDYSQEINLSWEANYIEKSLRHILINLNDQICLAIDKGECEKVFKNAWVLEYKGKLNDIISDSEWILSEIEQSLKKVIANAFNSLLNIDHKDESIECIEALKCHTIFMDFKIKFEKEKGASNMFNFNNTIESMLVGISEFYANLNKSYLEFKPPNNAHSCNKILNKLKEWDEFFRIFKEYLSQYQIYHFYIDYERIKKLPRYSGLVEDLSEALCQLDDYFMNLKIQNDEIKHQKLLEDRANEIQDRLDQIKNFEDLKNHLNPHVANFEKIESGAINSISREMDKIVDDASHLINKDEIREEEFTKIRIYYNCLVMFEKNLKIKGFDWKKTLRGIEAKIFSKTVELREKAENGAQVAEIVDPMIKMKNISNNFPLLKEGLDKILDEFLETFRKKNKAKAVAIFEELEKHPSGLGLYILSEHKFFEGVMQRIWLNKTQRHDINYALDQIKGTNLNKEELEDKHRDYTEHFGELHRIYWRIASNEGADNAISQILSQIEIVSKNYAITSSNPDISLFKEFIPELLAYIAMLWVLLNIKKYNQDINDTEQEITIVTPHAIQILSIFRMIGIGYRENTNPKNNLVQILTGEGKSITLAFLCSMLALLGFSVNCACYSEHLSNRDFQDF</sequence>
<evidence type="ECO:0000313" key="2">
    <source>
        <dbReference type="EMBL" id="CAG9315951.1"/>
    </source>
</evidence>
<evidence type="ECO:0008006" key="4">
    <source>
        <dbReference type="Google" id="ProtNLM"/>
    </source>
</evidence>
<dbReference type="Gene3D" id="3.40.50.300">
    <property type="entry name" value="P-loop containing nucleotide triphosphate hydrolases"/>
    <property type="match status" value="1"/>
</dbReference>
<keyword evidence="3" id="KW-1185">Reference proteome</keyword>
<protein>
    <recommendedName>
        <fullName evidence="4">Protein translocase subunit SecA</fullName>
    </recommendedName>
</protein>
<proteinExistence type="predicted"/>
<accession>A0AAU9IQE2</accession>
<dbReference type="Proteomes" id="UP001162131">
    <property type="component" value="Unassembled WGS sequence"/>
</dbReference>
<dbReference type="InterPro" id="IPR027417">
    <property type="entry name" value="P-loop_NTPase"/>
</dbReference>